<keyword evidence="3" id="KW-0255">Endonuclease</keyword>
<evidence type="ECO:0000259" key="2">
    <source>
        <dbReference type="Pfam" id="PF20469"/>
    </source>
</evidence>
<reference evidence="3" key="1">
    <citation type="submission" date="2024-07" db="EMBL/GenBank/DDBJ databases">
        <authorList>
            <person name="Biller S.J."/>
        </authorList>
    </citation>
    <scope>NUCLEOTIDE SEQUENCE</scope>
    <source>
        <strain evidence="3">WC2409</strain>
    </source>
</reference>
<dbReference type="AlphaFoldDB" id="A0AB39W0K1"/>
<dbReference type="GO" id="GO:0004519">
    <property type="term" value="F:endonuclease activity"/>
    <property type="evidence" value="ECO:0007669"/>
    <property type="project" value="UniProtKB-KW"/>
</dbReference>
<dbReference type="Gene3D" id="3.40.50.300">
    <property type="entry name" value="P-loop containing nucleotide triphosphate hydrolases"/>
    <property type="match status" value="1"/>
</dbReference>
<dbReference type="GO" id="GO:0016887">
    <property type="term" value="F:ATP hydrolysis activity"/>
    <property type="evidence" value="ECO:0007669"/>
    <property type="project" value="InterPro"/>
</dbReference>
<dbReference type="EMBL" id="CP165625">
    <property type="protein sequence ID" value="XDU94214.1"/>
    <property type="molecule type" value="Genomic_DNA"/>
</dbReference>
<gene>
    <name evidence="3" type="ORF">AB3G34_09925</name>
</gene>
<dbReference type="InterPro" id="IPR051396">
    <property type="entry name" value="Bact_Antivir_Def_Nuclease"/>
</dbReference>
<dbReference type="SUPFAM" id="SSF52540">
    <property type="entry name" value="P-loop containing nucleoside triphosphate hydrolases"/>
    <property type="match status" value="1"/>
</dbReference>
<keyword evidence="3" id="KW-0540">Nuclease</keyword>
<organism evidence="3">
    <name type="scientific">Flavobacterium sp. WC2409</name>
    <dbReference type="NCBI Taxonomy" id="3234139"/>
    <lineage>
        <taxon>Bacteria</taxon>
        <taxon>Pseudomonadati</taxon>
        <taxon>Bacteroidota</taxon>
        <taxon>Flavobacteriia</taxon>
        <taxon>Flavobacteriales</taxon>
        <taxon>Flavobacteriaceae</taxon>
        <taxon>Flavobacterium</taxon>
    </lineage>
</organism>
<protein>
    <submittedName>
        <fullName evidence="3">ATP-dependent endonuclease</fullName>
    </submittedName>
</protein>
<evidence type="ECO:0000313" key="3">
    <source>
        <dbReference type="EMBL" id="XDU94214.1"/>
    </source>
</evidence>
<sequence length="555" mass="61849">MIKKIKLKFGSSSTKPALETDLTPITVFVGPNNSGKSKMLFEIEEFCKKGTINTQNVILSELTFSPLTDTEDEINKYTLTPKANETLAPDEIVFGDSKVRNKINKNELVKYFSDVTTFRQHLCVYYLTFNTLRIGGGNRITLINEQTGGDLQTQPQNSLQVLFQNNSKRSEVRRIIYDAFKKYFVIDPTKLGHLRIRLSETAPTDDIQERGIHQSAVDFHNKALDINLASDGVKAFTGIITTIIAGDPRVILIDEPEAFLHPSLASNLGKEVSNSVNGSFKNLFVSTHSANFLMGCIQSGVPINIVRLTYSNNSPTARILPSDKVLKLMRHPLLRSTGVLNGLFYEYVIVTEADSDRAFYQEINERLLAFDPSKGIPNCLFLNAQNKQTIHEILRPLREMGIPCAAIVDVDVVKEGGTVWTNLLSSANVPNVTIKSTGISRGHLKSAFDAKGINFKTNGGVDVLDNPDKEACNNLFDQLDEYGIFAVRNGELESWLKSLGTTSNHSPEWLIEIFEKLGEDPSSATYVKPTSGDIWEFIFKIKTWFTNPTRKGTPE</sequence>
<dbReference type="InterPro" id="IPR003959">
    <property type="entry name" value="ATPase_AAA_core"/>
</dbReference>
<feature type="domain" description="ATPase AAA-type core" evidence="1">
    <location>
        <begin position="219"/>
        <end position="293"/>
    </location>
</feature>
<feature type="domain" description="OLD protein-like TOPRIM" evidence="2">
    <location>
        <begin position="343"/>
        <end position="411"/>
    </location>
</feature>
<dbReference type="Pfam" id="PF20469">
    <property type="entry name" value="OLD-like_TOPRIM"/>
    <property type="match status" value="1"/>
</dbReference>
<dbReference type="PANTHER" id="PTHR43581:SF4">
    <property type="entry name" value="ATP_GTP PHOSPHATASE"/>
    <property type="match status" value="1"/>
</dbReference>
<dbReference type="PANTHER" id="PTHR43581">
    <property type="entry name" value="ATP/GTP PHOSPHATASE"/>
    <property type="match status" value="1"/>
</dbReference>
<dbReference type="InterPro" id="IPR034139">
    <property type="entry name" value="TOPRIM_OLD"/>
</dbReference>
<dbReference type="RefSeq" id="WP_369752342.1">
    <property type="nucleotide sequence ID" value="NZ_CP165625.1"/>
</dbReference>
<dbReference type="GO" id="GO:0005524">
    <property type="term" value="F:ATP binding"/>
    <property type="evidence" value="ECO:0007669"/>
    <property type="project" value="InterPro"/>
</dbReference>
<accession>A0AB39W0K1</accession>
<name>A0AB39W0K1_9FLAO</name>
<keyword evidence="3" id="KW-0378">Hydrolase</keyword>
<proteinExistence type="predicted"/>
<dbReference type="InterPro" id="IPR027417">
    <property type="entry name" value="P-loop_NTPase"/>
</dbReference>
<evidence type="ECO:0000259" key="1">
    <source>
        <dbReference type="Pfam" id="PF13304"/>
    </source>
</evidence>
<dbReference type="Pfam" id="PF13304">
    <property type="entry name" value="AAA_21"/>
    <property type="match status" value="1"/>
</dbReference>